<dbReference type="OMA" id="HINVAVR"/>
<dbReference type="GO" id="GO:0046982">
    <property type="term" value="F:protein heterodimerization activity"/>
    <property type="evidence" value="ECO:0007669"/>
    <property type="project" value="InterPro"/>
</dbReference>
<sequence>MSGRGNGGKAKRRPYTPRFIRANVWFPVARIHRYLRKRNYAKRFGALAPVYKKERKIFPRHINVAVRNDEELNKLMAGVTITGGGVLPNNHSALLPTAEDG</sequence>
<protein>
    <recommendedName>
        <fullName evidence="4">Histone H2A</fullName>
    </recommendedName>
</protein>
<dbReference type="InterPro" id="IPR032454">
    <property type="entry name" value="Histone_H2A_C"/>
</dbReference>
<evidence type="ECO:0000256" key="3">
    <source>
        <dbReference type="ARBA" id="ARBA00023269"/>
    </source>
</evidence>
<dbReference type="GO" id="GO:0005634">
    <property type="term" value="C:nucleus"/>
    <property type="evidence" value="ECO:0007669"/>
    <property type="project" value="UniProtKB-SubCell"/>
</dbReference>
<evidence type="ECO:0000256" key="1">
    <source>
        <dbReference type="ARBA" id="ARBA00004286"/>
    </source>
</evidence>
<dbReference type="STRING" id="135651.G0NDA7"/>
<dbReference type="PANTHER" id="PTHR23430">
    <property type="entry name" value="HISTONE H2A"/>
    <property type="match status" value="1"/>
</dbReference>
<evidence type="ECO:0000256" key="4">
    <source>
        <dbReference type="RuleBase" id="RU003767"/>
    </source>
</evidence>
<comment type="subunit">
    <text evidence="4">The nucleosome is a histone octamer containing two molecules each of H2A, H2B, H3 and H4 assembled in one H3-H4 heterotetramer and two H2A-H2B heterodimers. The octamer wraps approximately 147 bp of DNA.</text>
</comment>
<dbReference type="GO" id="GO:0003677">
    <property type="term" value="F:DNA binding"/>
    <property type="evidence" value="ECO:0007669"/>
    <property type="project" value="UniProtKB-KW"/>
</dbReference>
<comment type="subcellular location">
    <subcellularLocation>
        <location evidence="1">Chromosome</location>
    </subcellularLocation>
    <subcellularLocation>
        <location evidence="4">Nucleus</location>
    </subcellularLocation>
</comment>
<dbReference type="PRINTS" id="PR00620">
    <property type="entry name" value="HISTONEH2A"/>
</dbReference>
<dbReference type="Pfam" id="PF16211">
    <property type="entry name" value="Histone_H2A_C"/>
    <property type="match status" value="1"/>
</dbReference>
<dbReference type="SUPFAM" id="SSF47113">
    <property type="entry name" value="Histone-fold"/>
    <property type="match status" value="1"/>
</dbReference>
<dbReference type="InterPro" id="IPR009072">
    <property type="entry name" value="Histone-fold"/>
</dbReference>
<dbReference type="GO" id="GO:0030527">
    <property type="term" value="F:structural constituent of chromatin"/>
    <property type="evidence" value="ECO:0007669"/>
    <property type="project" value="InterPro"/>
</dbReference>
<keyword evidence="4" id="KW-0539">Nucleus</keyword>
<keyword evidence="4" id="KW-0238">DNA-binding</keyword>
<evidence type="ECO:0000313" key="7">
    <source>
        <dbReference type="Proteomes" id="UP000008068"/>
    </source>
</evidence>
<dbReference type="AlphaFoldDB" id="G0NDA7"/>
<dbReference type="Proteomes" id="UP000008068">
    <property type="component" value="Unassembled WGS sequence"/>
</dbReference>
<dbReference type="SMART" id="SM00414">
    <property type="entry name" value="H2A"/>
    <property type="match status" value="1"/>
</dbReference>
<dbReference type="HOGENOM" id="CLU_062828_3_3_1"/>
<comment type="similarity">
    <text evidence="4">Belongs to the histone H2A family.</text>
</comment>
<accession>G0NDA7</accession>
<dbReference type="eggNOG" id="KOG1756">
    <property type="taxonomic scope" value="Eukaryota"/>
</dbReference>
<keyword evidence="3 4" id="KW-0544">Nucleosome core</keyword>
<proteinExistence type="inferred from homology"/>
<dbReference type="EMBL" id="GL379867">
    <property type="protein sequence ID" value="EGT58316.1"/>
    <property type="molecule type" value="Genomic_DNA"/>
</dbReference>
<name>G0NDA7_CAEBE</name>
<dbReference type="OrthoDB" id="193243at2759"/>
<evidence type="ECO:0000313" key="6">
    <source>
        <dbReference type="EMBL" id="EGT58316.1"/>
    </source>
</evidence>
<reference evidence="7" key="1">
    <citation type="submission" date="2011-07" db="EMBL/GenBank/DDBJ databases">
        <authorList>
            <consortium name="Caenorhabditis brenneri Sequencing and Analysis Consortium"/>
            <person name="Wilson R.K."/>
        </authorList>
    </citation>
    <scope>NUCLEOTIDE SEQUENCE [LARGE SCALE GENOMIC DNA]</scope>
    <source>
        <strain evidence="7">PB2801</strain>
    </source>
</reference>
<dbReference type="Gene3D" id="1.10.20.10">
    <property type="entry name" value="Histone, subunit A"/>
    <property type="match status" value="2"/>
</dbReference>
<dbReference type="CDD" id="cd00074">
    <property type="entry name" value="HFD_H2A"/>
    <property type="match status" value="1"/>
</dbReference>
<evidence type="ECO:0000259" key="5">
    <source>
        <dbReference type="Pfam" id="PF16211"/>
    </source>
</evidence>
<dbReference type="InterPro" id="IPR002119">
    <property type="entry name" value="Histone_H2A"/>
</dbReference>
<dbReference type="GO" id="GO:0000786">
    <property type="term" value="C:nucleosome"/>
    <property type="evidence" value="ECO:0007669"/>
    <property type="project" value="UniProtKB-KW"/>
</dbReference>
<evidence type="ECO:0000256" key="2">
    <source>
        <dbReference type="ARBA" id="ARBA00022454"/>
    </source>
</evidence>
<keyword evidence="7" id="KW-1185">Reference proteome</keyword>
<gene>
    <name evidence="6" type="ORF">CAEBREN_05422</name>
</gene>
<dbReference type="InParanoid" id="G0NDA7"/>
<keyword evidence="2 4" id="KW-0158">Chromosome</keyword>
<organism evidence="7">
    <name type="scientific">Caenorhabditis brenneri</name>
    <name type="common">Nematode worm</name>
    <dbReference type="NCBI Taxonomy" id="135651"/>
    <lineage>
        <taxon>Eukaryota</taxon>
        <taxon>Metazoa</taxon>
        <taxon>Ecdysozoa</taxon>
        <taxon>Nematoda</taxon>
        <taxon>Chromadorea</taxon>
        <taxon>Rhabditida</taxon>
        <taxon>Rhabditina</taxon>
        <taxon>Rhabditomorpha</taxon>
        <taxon>Rhabditoidea</taxon>
        <taxon>Rhabditidae</taxon>
        <taxon>Peloderinae</taxon>
        <taxon>Caenorhabditis</taxon>
    </lineage>
</organism>
<feature type="domain" description="Histone H2A C-terminal" evidence="5">
    <location>
        <begin position="70"/>
        <end position="97"/>
    </location>
</feature>